<dbReference type="KEGG" id="tfo:BFO_1295"/>
<keyword evidence="2" id="KW-1185">Reference proteome</keyword>
<proteinExistence type="predicted"/>
<gene>
    <name evidence="1" type="ordered locus">BFO_1295</name>
</gene>
<organism evidence="1 2">
    <name type="scientific">Tannerella forsythia (strain ATCC 43037 / JCM 10827 / CCUG 21028 A / KCTC 5666 / FDC 338)</name>
    <name type="common">Bacteroides forsythus</name>
    <dbReference type="NCBI Taxonomy" id="203275"/>
    <lineage>
        <taxon>Bacteria</taxon>
        <taxon>Pseudomonadati</taxon>
        <taxon>Bacteroidota</taxon>
        <taxon>Bacteroidia</taxon>
        <taxon>Bacteroidales</taxon>
        <taxon>Tannerellaceae</taxon>
        <taxon>Tannerella</taxon>
    </lineage>
</organism>
<name>G8UJS6_TANFA</name>
<dbReference type="STRING" id="203275.BFO_1295"/>
<reference evidence="2" key="1">
    <citation type="submission" date="2011-12" db="EMBL/GenBank/DDBJ databases">
        <title>Complete sequence of Tannerella forsythia ATCC 43037.</title>
        <authorList>
            <person name="Dewhirst F."/>
            <person name="Tanner A."/>
            <person name="Izard J."/>
            <person name="Brinkac L."/>
            <person name="Durkin A.S."/>
            <person name="Hostetler J."/>
            <person name="Shetty J."/>
            <person name="Torralba M."/>
            <person name="Gill S."/>
            <person name="Nelson K."/>
        </authorList>
    </citation>
    <scope>NUCLEOTIDE SEQUENCE [LARGE SCALE GENOMIC DNA]</scope>
    <source>
        <strain evidence="2">ATCC 43037 / JCM 10827 / CCUG 33226 / KCTC 5666 / FDC 338</strain>
    </source>
</reference>
<dbReference type="PATRIC" id="fig|203275.8.peg.1161"/>
<dbReference type="AlphaFoldDB" id="G8UJS6"/>
<protein>
    <submittedName>
        <fullName evidence="1">Uncharacterized protein</fullName>
    </submittedName>
</protein>
<dbReference type="Proteomes" id="UP000005436">
    <property type="component" value="Chromosome"/>
</dbReference>
<dbReference type="HOGENOM" id="CLU_3349676_0_0_10"/>
<evidence type="ECO:0000313" key="1">
    <source>
        <dbReference type="EMBL" id="AEW21524.1"/>
    </source>
</evidence>
<sequence length="37" mass="4791">MQIDHFKTENYTDFMRLHTVRGEHRYVKRDRWNFFCI</sequence>
<dbReference type="EMBL" id="CP003191">
    <property type="protein sequence ID" value="AEW21524.1"/>
    <property type="molecule type" value="Genomic_DNA"/>
</dbReference>
<accession>G8UJS6</accession>
<evidence type="ECO:0000313" key="2">
    <source>
        <dbReference type="Proteomes" id="UP000005436"/>
    </source>
</evidence>